<organism evidence="7 8">
    <name type="scientific">Roseivivax jejudonensis</name>
    <dbReference type="NCBI Taxonomy" id="1529041"/>
    <lineage>
        <taxon>Bacteria</taxon>
        <taxon>Pseudomonadati</taxon>
        <taxon>Pseudomonadota</taxon>
        <taxon>Alphaproteobacteria</taxon>
        <taxon>Rhodobacterales</taxon>
        <taxon>Roseobacteraceae</taxon>
        <taxon>Roseivivax</taxon>
    </lineage>
</organism>
<proteinExistence type="predicted"/>
<dbReference type="FunFam" id="1.10.10.10:FF:000163">
    <property type="entry name" value="MarR family transcriptional regulator"/>
    <property type="match status" value="1"/>
</dbReference>
<dbReference type="EMBL" id="FWFK01000001">
    <property type="protein sequence ID" value="SLN24474.1"/>
    <property type="molecule type" value="Genomic_DNA"/>
</dbReference>
<keyword evidence="5" id="KW-0804">Transcription</keyword>
<sequence>MTENQTDPALDELLCFDLYAAQHAFGRLYKPLLAPLELTYPQYLVMRTLWANGAQSVGEIGRRLKLETNTVTPLLKRLETQGRVMRVRDPADERRVLVSLTDDGAALEADARHVPDRIFAATGLDRGEALELQARLRKLVARIDATG</sequence>
<evidence type="ECO:0000256" key="2">
    <source>
        <dbReference type="ARBA" id="ARBA00022490"/>
    </source>
</evidence>
<dbReference type="SMART" id="SM00347">
    <property type="entry name" value="HTH_MARR"/>
    <property type="match status" value="1"/>
</dbReference>
<evidence type="ECO:0000313" key="8">
    <source>
        <dbReference type="Proteomes" id="UP000193570"/>
    </source>
</evidence>
<comment type="subcellular location">
    <subcellularLocation>
        <location evidence="1">Cytoplasm</location>
    </subcellularLocation>
</comment>
<dbReference type="InterPro" id="IPR036388">
    <property type="entry name" value="WH-like_DNA-bd_sf"/>
</dbReference>
<dbReference type="Pfam" id="PF22381">
    <property type="entry name" value="Staph_reg_Sar_Rot"/>
    <property type="match status" value="1"/>
</dbReference>
<dbReference type="RefSeq" id="WP_085790701.1">
    <property type="nucleotide sequence ID" value="NZ_FWFK01000001.1"/>
</dbReference>
<evidence type="ECO:0000256" key="1">
    <source>
        <dbReference type="ARBA" id="ARBA00004496"/>
    </source>
</evidence>
<evidence type="ECO:0000313" key="7">
    <source>
        <dbReference type="EMBL" id="SLN24474.1"/>
    </source>
</evidence>
<dbReference type="InterPro" id="IPR000835">
    <property type="entry name" value="HTH_MarR-typ"/>
</dbReference>
<dbReference type="GO" id="GO:0003677">
    <property type="term" value="F:DNA binding"/>
    <property type="evidence" value="ECO:0007669"/>
    <property type="project" value="UniProtKB-KW"/>
</dbReference>
<dbReference type="PANTHER" id="PTHR33164:SF5">
    <property type="entry name" value="ORGANIC HYDROPEROXIDE RESISTANCE TRANSCRIPTIONAL REGULATOR"/>
    <property type="match status" value="1"/>
</dbReference>
<gene>
    <name evidence="7" type="primary">ohrR_2</name>
    <name evidence="7" type="ORF">ROJ8625_01006</name>
</gene>
<keyword evidence="2" id="KW-0963">Cytoplasm</keyword>
<evidence type="ECO:0000256" key="5">
    <source>
        <dbReference type="ARBA" id="ARBA00023163"/>
    </source>
</evidence>
<keyword evidence="4" id="KW-0238">DNA-binding</keyword>
<evidence type="ECO:0000256" key="3">
    <source>
        <dbReference type="ARBA" id="ARBA00023015"/>
    </source>
</evidence>
<dbReference type="PROSITE" id="PS50995">
    <property type="entry name" value="HTH_MARR_2"/>
    <property type="match status" value="1"/>
</dbReference>
<dbReference type="GO" id="GO:0006950">
    <property type="term" value="P:response to stress"/>
    <property type="evidence" value="ECO:0007669"/>
    <property type="project" value="TreeGrafter"/>
</dbReference>
<evidence type="ECO:0000256" key="4">
    <source>
        <dbReference type="ARBA" id="ARBA00023125"/>
    </source>
</evidence>
<keyword evidence="3" id="KW-0805">Transcription regulation</keyword>
<dbReference type="PANTHER" id="PTHR33164">
    <property type="entry name" value="TRANSCRIPTIONAL REGULATOR, MARR FAMILY"/>
    <property type="match status" value="1"/>
</dbReference>
<dbReference type="InterPro" id="IPR039422">
    <property type="entry name" value="MarR/SlyA-like"/>
</dbReference>
<dbReference type="AlphaFoldDB" id="A0A1X6YL55"/>
<reference evidence="7 8" key="1">
    <citation type="submission" date="2017-03" db="EMBL/GenBank/DDBJ databases">
        <authorList>
            <person name="Afonso C.L."/>
            <person name="Miller P.J."/>
            <person name="Scott M.A."/>
            <person name="Spackman E."/>
            <person name="Goraichik I."/>
            <person name="Dimitrov K.M."/>
            <person name="Suarez D.L."/>
            <person name="Swayne D.E."/>
        </authorList>
    </citation>
    <scope>NUCLEOTIDE SEQUENCE [LARGE SCALE GENOMIC DNA]</scope>
    <source>
        <strain evidence="7 8">CECT 8625</strain>
    </source>
</reference>
<dbReference type="GO" id="GO:0003700">
    <property type="term" value="F:DNA-binding transcription factor activity"/>
    <property type="evidence" value="ECO:0007669"/>
    <property type="project" value="InterPro"/>
</dbReference>
<name>A0A1X6YL55_9RHOB</name>
<dbReference type="Proteomes" id="UP000193570">
    <property type="component" value="Unassembled WGS sequence"/>
</dbReference>
<protein>
    <submittedName>
        <fullName evidence="7">Organic hydroperoxide resistance transcriptional regulator</fullName>
    </submittedName>
</protein>
<dbReference type="GO" id="GO:0005737">
    <property type="term" value="C:cytoplasm"/>
    <property type="evidence" value="ECO:0007669"/>
    <property type="project" value="UniProtKB-SubCell"/>
</dbReference>
<dbReference type="PRINTS" id="PR00598">
    <property type="entry name" value="HTHMARR"/>
</dbReference>
<dbReference type="SUPFAM" id="SSF46785">
    <property type="entry name" value="Winged helix' DNA-binding domain"/>
    <property type="match status" value="1"/>
</dbReference>
<dbReference type="InterPro" id="IPR036390">
    <property type="entry name" value="WH_DNA-bd_sf"/>
</dbReference>
<accession>A0A1X6YL55</accession>
<feature type="domain" description="HTH marR-type" evidence="6">
    <location>
        <begin position="11"/>
        <end position="145"/>
    </location>
</feature>
<dbReference type="InterPro" id="IPR055166">
    <property type="entry name" value="Transc_reg_Sar_Rot_HTH"/>
</dbReference>
<dbReference type="OrthoDB" id="9806864at2"/>
<keyword evidence="8" id="KW-1185">Reference proteome</keyword>
<dbReference type="Gene3D" id="1.10.10.10">
    <property type="entry name" value="Winged helix-like DNA-binding domain superfamily/Winged helix DNA-binding domain"/>
    <property type="match status" value="1"/>
</dbReference>
<evidence type="ECO:0000259" key="6">
    <source>
        <dbReference type="PROSITE" id="PS50995"/>
    </source>
</evidence>